<comment type="similarity">
    <text evidence="2 8">Belongs to the 4-toluene sulfonate uptake permease (TSUP) (TC 2.A.102) family.</text>
</comment>
<keyword evidence="7 8" id="KW-0472">Membrane</keyword>
<feature type="transmembrane region" description="Helical" evidence="8">
    <location>
        <begin position="162"/>
        <end position="181"/>
    </location>
</feature>
<dbReference type="AlphaFoldDB" id="A0A1G2CGX7"/>
<evidence type="ECO:0000256" key="3">
    <source>
        <dbReference type="ARBA" id="ARBA00022448"/>
    </source>
</evidence>
<protein>
    <recommendedName>
        <fullName evidence="8">Probable membrane transporter protein</fullName>
    </recommendedName>
</protein>
<evidence type="ECO:0000256" key="2">
    <source>
        <dbReference type="ARBA" id="ARBA00009142"/>
    </source>
</evidence>
<dbReference type="EMBL" id="MHLB01000059">
    <property type="protein sequence ID" value="OGZ00645.1"/>
    <property type="molecule type" value="Genomic_DNA"/>
</dbReference>
<evidence type="ECO:0000313" key="9">
    <source>
        <dbReference type="EMBL" id="OGZ00645.1"/>
    </source>
</evidence>
<feature type="transmembrane region" description="Helical" evidence="8">
    <location>
        <begin position="7"/>
        <end position="36"/>
    </location>
</feature>
<organism evidence="9 10">
    <name type="scientific">Candidatus Liptonbacteria bacterium RIFCSPLOWO2_01_FULL_53_13</name>
    <dbReference type="NCBI Taxonomy" id="1798651"/>
    <lineage>
        <taxon>Bacteria</taxon>
        <taxon>Candidatus Liptoniibacteriota</taxon>
    </lineage>
</organism>
<evidence type="ECO:0000256" key="8">
    <source>
        <dbReference type="RuleBase" id="RU363041"/>
    </source>
</evidence>
<dbReference type="GO" id="GO:0005886">
    <property type="term" value="C:plasma membrane"/>
    <property type="evidence" value="ECO:0007669"/>
    <property type="project" value="UniProtKB-SubCell"/>
</dbReference>
<keyword evidence="6 8" id="KW-1133">Transmembrane helix</keyword>
<feature type="transmembrane region" description="Helical" evidence="8">
    <location>
        <begin position="42"/>
        <end position="60"/>
    </location>
</feature>
<feature type="transmembrane region" description="Helical" evidence="8">
    <location>
        <begin position="188"/>
        <end position="206"/>
    </location>
</feature>
<name>A0A1G2CGX7_9BACT</name>
<reference evidence="9 10" key="1">
    <citation type="journal article" date="2016" name="Nat. Commun.">
        <title>Thousands of microbial genomes shed light on interconnected biogeochemical processes in an aquifer system.</title>
        <authorList>
            <person name="Anantharaman K."/>
            <person name="Brown C.T."/>
            <person name="Hug L.A."/>
            <person name="Sharon I."/>
            <person name="Castelle C.J."/>
            <person name="Probst A.J."/>
            <person name="Thomas B.C."/>
            <person name="Singh A."/>
            <person name="Wilkins M.J."/>
            <person name="Karaoz U."/>
            <person name="Brodie E.L."/>
            <person name="Williams K.H."/>
            <person name="Hubbard S.S."/>
            <person name="Banfield J.F."/>
        </authorList>
    </citation>
    <scope>NUCLEOTIDE SEQUENCE [LARGE SCALE GENOMIC DNA]</scope>
</reference>
<evidence type="ECO:0000256" key="4">
    <source>
        <dbReference type="ARBA" id="ARBA00022475"/>
    </source>
</evidence>
<comment type="subcellular location">
    <subcellularLocation>
        <location evidence="1 8">Cell membrane</location>
        <topology evidence="1 8">Multi-pass membrane protein</topology>
    </subcellularLocation>
</comment>
<feature type="transmembrane region" description="Helical" evidence="8">
    <location>
        <begin position="67"/>
        <end position="87"/>
    </location>
</feature>
<keyword evidence="5 8" id="KW-0812">Transmembrane</keyword>
<gene>
    <name evidence="9" type="ORF">A2946_01465</name>
</gene>
<keyword evidence="4 8" id="KW-1003">Cell membrane</keyword>
<evidence type="ECO:0000256" key="1">
    <source>
        <dbReference type="ARBA" id="ARBA00004651"/>
    </source>
</evidence>
<dbReference type="Proteomes" id="UP000178348">
    <property type="component" value="Unassembled WGS sequence"/>
</dbReference>
<dbReference type="PANTHER" id="PTHR30269:SF37">
    <property type="entry name" value="MEMBRANE TRANSPORTER PROTEIN"/>
    <property type="match status" value="1"/>
</dbReference>
<feature type="transmembrane region" description="Helical" evidence="8">
    <location>
        <begin position="218"/>
        <end position="238"/>
    </location>
</feature>
<sequence>MELYGFVLVIFAASILQGITGFGSALIAAPLALLFIDKTTNVLSLTFVSVALNGFLLWKIRHSISRSLFGFLFVSSLVGLPIGLAILKVADIQTLRIVAGSLSILFAALLYLKFIKISQSRFLTILSGGLAGILHTSISMSGPPVVLLVAGQDINKDEARRTFAAFFLAMSLISIALFAASQSLTIKGIAFGICGIPAAFLGAYVGNKIANTVSHKQYTTLTFLLVCITGILAIYSGLRR</sequence>
<feature type="transmembrane region" description="Helical" evidence="8">
    <location>
        <begin position="124"/>
        <end position="150"/>
    </location>
</feature>
<evidence type="ECO:0000313" key="10">
    <source>
        <dbReference type="Proteomes" id="UP000178348"/>
    </source>
</evidence>
<evidence type="ECO:0000256" key="7">
    <source>
        <dbReference type="ARBA" id="ARBA00023136"/>
    </source>
</evidence>
<dbReference type="InterPro" id="IPR002781">
    <property type="entry name" value="TM_pro_TauE-like"/>
</dbReference>
<comment type="caution">
    <text evidence="9">The sequence shown here is derived from an EMBL/GenBank/DDBJ whole genome shotgun (WGS) entry which is preliminary data.</text>
</comment>
<feature type="transmembrane region" description="Helical" evidence="8">
    <location>
        <begin position="93"/>
        <end position="112"/>
    </location>
</feature>
<accession>A0A1G2CGX7</accession>
<keyword evidence="3" id="KW-0813">Transport</keyword>
<dbReference type="InterPro" id="IPR052017">
    <property type="entry name" value="TSUP"/>
</dbReference>
<evidence type="ECO:0000256" key="6">
    <source>
        <dbReference type="ARBA" id="ARBA00022989"/>
    </source>
</evidence>
<dbReference type="PANTHER" id="PTHR30269">
    <property type="entry name" value="TRANSMEMBRANE PROTEIN YFCA"/>
    <property type="match status" value="1"/>
</dbReference>
<evidence type="ECO:0000256" key="5">
    <source>
        <dbReference type="ARBA" id="ARBA00022692"/>
    </source>
</evidence>
<proteinExistence type="inferred from homology"/>
<dbReference type="Pfam" id="PF01925">
    <property type="entry name" value="TauE"/>
    <property type="match status" value="1"/>
</dbReference>